<dbReference type="Gene3D" id="1.10.287.830">
    <property type="entry name" value="putative peptidase helix hairpin domain like"/>
    <property type="match status" value="1"/>
</dbReference>
<dbReference type="eggNOG" id="COG1164">
    <property type="taxonomic scope" value="Bacteria"/>
</dbReference>
<dbReference type="PANTHER" id="PTHR11804:SF84">
    <property type="entry name" value="SACCHAROLYSIN"/>
    <property type="match status" value="1"/>
</dbReference>
<dbReference type="Pfam" id="PF08439">
    <property type="entry name" value="Peptidase_M3_N"/>
    <property type="match status" value="1"/>
</dbReference>
<evidence type="ECO:0000256" key="2">
    <source>
        <dbReference type="ARBA" id="ARBA00022723"/>
    </source>
</evidence>
<feature type="domain" description="Peptidase M3A/M3B catalytic" evidence="7">
    <location>
        <begin position="210"/>
        <end position="590"/>
    </location>
</feature>
<keyword evidence="5 6" id="KW-0482">Metalloprotease</keyword>
<dbReference type="NCBIfam" id="TIGR00181">
    <property type="entry name" value="pepF"/>
    <property type="match status" value="1"/>
</dbReference>
<evidence type="ECO:0000259" key="7">
    <source>
        <dbReference type="Pfam" id="PF01432"/>
    </source>
</evidence>
<proteinExistence type="inferred from homology"/>
<evidence type="ECO:0000256" key="6">
    <source>
        <dbReference type="RuleBase" id="RU368091"/>
    </source>
</evidence>
<protein>
    <recommendedName>
        <fullName evidence="6">Oligopeptidase F</fullName>
        <ecNumber evidence="6">3.4.24.-</ecNumber>
    </recommendedName>
</protein>
<keyword evidence="10" id="KW-1185">Reference proteome</keyword>
<evidence type="ECO:0000256" key="5">
    <source>
        <dbReference type="ARBA" id="ARBA00023049"/>
    </source>
</evidence>
<dbReference type="InterPro" id="IPR013647">
    <property type="entry name" value="OligopepF_N_dom"/>
</dbReference>
<dbReference type="GO" id="GO:0006508">
    <property type="term" value="P:proteolysis"/>
    <property type="evidence" value="ECO:0007669"/>
    <property type="project" value="UniProtKB-KW"/>
</dbReference>
<sequence>MWRMAAVKRLPKREEVAVELTWDLEKIFKNDAEFEAKFSEVAQKAREFNKFKGTLGESANALLVALEELLALERTLEVVYVYASMKNDQDTAEAKYQALMSRVQKLLADVSTATAWFQPELLALDPQTLATYFTNEPKLDQYRTLINDWTRLRAHVLSEQEESLLAGASDILANASNVFEVLNNADLKFPIVTNEKEEQVELSNGVYGTLLESTDRRVRKEAFEKLYEVYHQFRHTFATTLAAHVRKHNFSAQIRHYQSAKEAALAQNEIPVAVYDTLVKTVNENLPLLHQYVALRKQVLQLDELHMYDMYTPLTGEPTLTFTYEEAKQMALEALSVLGEDYLKHVSEAFDKRWIDVVANAGKRSGAYSGGAYDTAPYILLNWQDTLDNLFTLVHEMGHSMHSYYTRQNQPYQYGDYSIFVAEIASTTNENLLTQYLLETQTDPKVRAYVLNHYLDGFKGTVYRQTQFAEFEAWLHEQDAKQVPLTADMISDFYGKLNAHYYGPSVENDEQIAFEWARIPHFYYNFYVYQYATGFGAAATLATRILDEDPEHTKAYLDYLKAGCSKAPLEVMKKAGVDMTNGQYLEKAFKVFAERLAELNSLLTV</sequence>
<gene>
    <name evidence="9" type="ORF">FC32_GL000792</name>
</gene>
<dbReference type="InterPro" id="IPR042088">
    <property type="entry name" value="OligoPept_F_C"/>
</dbReference>
<dbReference type="Pfam" id="PF01432">
    <property type="entry name" value="Peptidase_M3"/>
    <property type="match status" value="1"/>
</dbReference>
<evidence type="ECO:0000259" key="8">
    <source>
        <dbReference type="Pfam" id="PF08439"/>
    </source>
</evidence>
<comment type="function">
    <text evidence="6">Has oligopeptidase activity and degrades a variety of small bioactive peptides.</text>
</comment>
<dbReference type="InterPro" id="IPR004438">
    <property type="entry name" value="Peptidase_M3B"/>
</dbReference>
<accession>A0A0R1TY67</accession>
<name>A0A0R1TY67_9LACO</name>
<dbReference type="EC" id="3.4.24.-" evidence="6"/>
<feature type="domain" description="Oligopeptidase F N-terminal" evidence="8">
    <location>
        <begin position="120"/>
        <end position="189"/>
    </location>
</feature>
<dbReference type="PANTHER" id="PTHR11804">
    <property type="entry name" value="PROTEASE M3 THIMET OLIGOPEPTIDASE-RELATED"/>
    <property type="match status" value="1"/>
</dbReference>
<dbReference type="InterPro" id="IPR001567">
    <property type="entry name" value="Pept_M3A_M3B_dom"/>
</dbReference>
<keyword evidence="4 6" id="KW-0862">Zinc</keyword>
<keyword evidence="3 6" id="KW-0378">Hydrolase</keyword>
<evidence type="ECO:0000313" key="9">
    <source>
        <dbReference type="EMBL" id="KRL83538.1"/>
    </source>
</evidence>
<organism evidence="9 10">
    <name type="scientific">Ligilactobacillus apodemi DSM 16634 = JCM 16172</name>
    <dbReference type="NCBI Taxonomy" id="1423724"/>
    <lineage>
        <taxon>Bacteria</taxon>
        <taxon>Bacillati</taxon>
        <taxon>Bacillota</taxon>
        <taxon>Bacilli</taxon>
        <taxon>Lactobacillales</taxon>
        <taxon>Lactobacillaceae</taxon>
        <taxon>Ligilactobacillus</taxon>
    </lineage>
</organism>
<evidence type="ECO:0000313" key="10">
    <source>
        <dbReference type="Proteomes" id="UP000051324"/>
    </source>
</evidence>
<reference evidence="9 10" key="1">
    <citation type="journal article" date="2015" name="Genome Announc.">
        <title>Expanding the biotechnology potential of lactobacilli through comparative genomics of 213 strains and associated genera.</title>
        <authorList>
            <person name="Sun Z."/>
            <person name="Harris H.M."/>
            <person name="McCann A."/>
            <person name="Guo C."/>
            <person name="Argimon S."/>
            <person name="Zhang W."/>
            <person name="Yang X."/>
            <person name="Jeffery I.B."/>
            <person name="Cooney J.C."/>
            <person name="Kagawa T.F."/>
            <person name="Liu W."/>
            <person name="Song Y."/>
            <person name="Salvetti E."/>
            <person name="Wrobel A."/>
            <person name="Rasinkangas P."/>
            <person name="Parkhill J."/>
            <person name="Rea M.C."/>
            <person name="O'Sullivan O."/>
            <person name="Ritari J."/>
            <person name="Douillard F.P."/>
            <person name="Paul Ross R."/>
            <person name="Yang R."/>
            <person name="Briner A.E."/>
            <person name="Felis G.E."/>
            <person name="de Vos W.M."/>
            <person name="Barrangou R."/>
            <person name="Klaenhammer T.R."/>
            <person name="Caufield P.W."/>
            <person name="Cui Y."/>
            <person name="Zhang H."/>
            <person name="O'Toole P.W."/>
        </authorList>
    </citation>
    <scope>NUCLEOTIDE SEQUENCE [LARGE SCALE GENOMIC DNA]</scope>
    <source>
        <strain evidence="9 10">DSM 16634</strain>
    </source>
</reference>
<comment type="similarity">
    <text evidence="6">Belongs to the peptidase M3B family.</text>
</comment>
<dbReference type="STRING" id="1423724.FC32_GL000792"/>
<dbReference type="GO" id="GO:0004222">
    <property type="term" value="F:metalloendopeptidase activity"/>
    <property type="evidence" value="ECO:0007669"/>
    <property type="project" value="UniProtKB-UniRule"/>
</dbReference>
<dbReference type="GO" id="GO:0006518">
    <property type="term" value="P:peptide metabolic process"/>
    <property type="evidence" value="ECO:0007669"/>
    <property type="project" value="TreeGrafter"/>
</dbReference>
<dbReference type="Proteomes" id="UP000051324">
    <property type="component" value="Unassembled WGS sequence"/>
</dbReference>
<dbReference type="GO" id="GO:0046872">
    <property type="term" value="F:metal ion binding"/>
    <property type="evidence" value="ECO:0007669"/>
    <property type="project" value="UniProtKB-UniRule"/>
</dbReference>
<evidence type="ECO:0000256" key="3">
    <source>
        <dbReference type="ARBA" id="ARBA00022801"/>
    </source>
</evidence>
<dbReference type="EMBL" id="AZFT01000053">
    <property type="protein sequence ID" value="KRL83538.1"/>
    <property type="molecule type" value="Genomic_DNA"/>
</dbReference>
<dbReference type="Gene3D" id="1.10.1370.20">
    <property type="entry name" value="Oligoendopeptidase f, C-terminal domain"/>
    <property type="match status" value="1"/>
</dbReference>
<dbReference type="SUPFAM" id="SSF55486">
    <property type="entry name" value="Metalloproteases ('zincins'), catalytic domain"/>
    <property type="match status" value="1"/>
</dbReference>
<comment type="cofactor">
    <cofactor evidence="6">
        <name>Zn(2+)</name>
        <dbReference type="ChEBI" id="CHEBI:29105"/>
    </cofactor>
    <text evidence="6">Binds 1 zinc ion.</text>
</comment>
<evidence type="ECO:0000256" key="1">
    <source>
        <dbReference type="ARBA" id="ARBA00022670"/>
    </source>
</evidence>
<evidence type="ECO:0000256" key="4">
    <source>
        <dbReference type="ARBA" id="ARBA00022833"/>
    </source>
</evidence>
<dbReference type="CDD" id="cd09608">
    <property type="entry name" value="M3B_PepF"/>
    <property type="match status" value="1"/>
</dbReference>
<dbReference type="Gene3D" id="1.20.140.70">
    <property type="entry name" value="Oligopeptidase f, N-terminal domain"/>
    <property type="match status" value="1"/>
</dbReference>
<dbReference type="PATRIC" id="fig|1423724.4.peg.831"/>
<dbReference type="AlphaFoldDB" id="A0A0R1TY67"/>
<comment type="caution">
    <text evidence="9">The sequence shown here is derived from an EMBL/GenBank/DDBJ whole genome shotgun (WGS) entry which is preliminary data.</text>
</comment>
<dbReference type="InterPro" id="IPR045090">
    <property type="entry name" value="Pept_M3A_M3B"/>
</dbReference>
<keyword evidence="2 6" id="KW-0479">Metal-binding</keyword>
<keyword evidence="1 6" id="KW-0645">Protease</keyword>